<evidence type="ECO:0000256" key="2">
    <source>
        <dbReference type="SAM" id="SignalP"/>
    </source>
</evidence>
<organism evidence="3 4">
    <name type="scientific">Streptomyces qinglanensis</name>
    <dbReference type="NCBI Taxonomy" id="943816"/>
    <lineage>
        <taxon>Bacteria</taxon>
        <taxon>Bacillati</taxon>
        <taxon>Actinomycetota</taxon>
        <taxon>Actinomycetes</taxon>
        <taxon>Kitasatosporales</taxon>
        <taxon>Streptomycetaceae</taxon>
        <taxon>Streptomyces</taxon>
    </lineage>
</organism>
<dbReference type="AlphaFoldDB" id="A0A1H9QYJ0"/>
<keyword evidence="2" id="KW-0732">Signal</keyword>
<protein>
    <recommendedName>
        <fullName evidence="5">Lipoprotein</fullName>
    </recommendedName>
</protein>
<dbReference type="EMBL" id="FOGO01000003">
    <property type="protein sequence ID" value="SER65661.1"/>
    <property type="molecule type" value="Genomic_DNA"/>
</dbReference>
<feature type="chain" id="PRO_5039045800" description="Lipoprotein" evidence="2">
    <location>
        <begin position="22"/>
        <end position="183"/>
    </location>
</feature>
<accession>A0A1H9QYJ0</accession>
<evidence type="ECO:0000313" key="3">
    <source>
        <dbReference type="EMBL" id="SER65661.1"/>
    </source>
</evidence>
<sequence length="183" mass="18882">MRSVRAIPAAAALVAALVPLAACDPAADTSAGDGPPSSASPGASAGDGKGGSCPAPAPGHKVIWVHHVEGAMNTVVAKEAKAECRAGSQEGISYHPVGQFGNYRPASGSTVITVISKKESQQKKLTARNGGIAHVKTCADPDGEQFDSGQRKADTSDCWGLNFYDVKIDSENRITRMTEVYSS</sequence>
<feature type="compositionally biased region" description="Low complexity" evidence="1">
    <location>
        <begin position="27"/>
        <end position="44"/>
    </location>
</feature>
<feature type="signal peptide" evidence="2">
    <location>
        <begin position="1"/>
        <end position="21"/>
    </location>
</feature>
<evidence type="ECO:0008006" key="5">
    <source>
        <dbReference type="Google" id="ProtNLM"/>
    </source>
</evidence>
<dbReference type="RefSeq" id="WP_074999475.1">
    <property type="nucleotide sequence ID" value="NZ_FOGO01000003.1"/>
</dbReference>
<evidence type="ECO:0000256" key="1">
    <source>
        <dbReference type="SAM" id="MobiDB-lite"/>
    </source>
</evidence>
<dbReference type="Proteomes" id="UP000182841">
    <property type="component" value="Unassembled WGS sequence"/>
</dbReference>
<keyword evidence="4" id="KW-1185">Reference proteome</keyword>
<dbReference type="OrthoDB" id="4231126at2"/>
<feature type="region of interest" description="Disordered" evidence="1">
    <location>
        <begin position="27"/>
        <end position="55"/>
    </location>
</feature>
<name>A0A1H9QYJ0_9ACTN</name>
<proteinExistence type="predicted"/>
<reference evidence="4" key="1">
    <citation type="submission" date="2016-10" db="EMBL/GenBank/DDBJ databases">
        <authorList>
            <person name="Varghese N."/>
            <person name="Submissions S."/>
        </authorList>
    </citation>
    <scope>NUCLEOTIDE SEQUENCE [LARGE SCALE GENOMIC DNA]</scope>
    <source>
        <strain evidence="4">CGMCC 4.6825</strain>
    </source>
</reference>
<gene>
    <name evidence="3" type="ORF">SAMN05421870_103206</name>
</gene>
<evidence type="ECO:0000313" key="4">
    <source>
        <dbReference type="Proteomes" id="UP000182841"/>
    </source>
</evidence>